<evidence type="ECO:0000313" key="5">
    <source>
        <dbReference type="Proteomes" id="UP001060070"/>
    </source>
</evidence>
<dbReference type="Proteomes" id="UP001060070">
    <property type="component" value="Chromosome"/>
</dbReference>
<sequence length="661" mass="71524">MTRHRFMNLAIPPERTGTAMPNYLAEMYANDVNLAILSAVVTLASVGVYLVLRRSLAAVRRRRLAAFDEGKSGIADEASWEWESPAGLVAGPASSKAANPLHAVGLNVRAQNTNYSRFGVRIEHFAATSEPSGCSSVVETGAPAPNRVQSGRLAASISAIAERGKRICGSAWNQLRHKASPPKTAPLAYAADRGLNFTAQMRDPDPAMAPASNPVVRRPIVLVSRLGLAAICLAAPIGYAMTRQIWVESASAISQTQDQAHRDLSRPLGFQASAELLGPDLTANQAQTGTDRAQAAAARQLADQEHRAAEGERARSAALQGALLEASKQIHTLRASMAAADDAREERLRNELAAARTLDAMRRIAGEVRTMLSEGASYVLKEMPAAHLEQEQAQRQAHDFSQARVQIEQLETEAAKDRATAKASLAQASGILDDERRKTELLRGDLAEAKLANAALMKRTAAAEQEQTDAVTARRQVERTAADTERTLARERAAAAAAVEELKEARVERQAAELERAKAVSAKERAEQAATETAQALARERTTAVMNREDLDRARIEREAAAQALLVRVAKLKEALDEQRQATVSLARDLAAARGDNDRLRTERRSAQIEPPLKPRSGRAAASQVKAVSKKIGKVRNPSRMTRVRSITLPYSLLPRHVTPQ</sequence>
<keyword evidence="5" id="KW-1185">Reference proteome</keyword>
<keyword evidence="3" id="KW-1133">Transmembrane helix</keyword>
<evidence type="ECO:0000256" key="2">
    <source>
        <dbReference type="SAM" id="MobiDB-lite"/>
    </source>
</evidence>
<keyword evidence="3" id="KW-0812">Transmembrane</keyword>
<name>A0AB38TG63_9HYPH</name>
<dbReference type="RefSeq" id="WP_245265337.1">
    <property type="nucleotide sequence ID" value="NZ_CP088147.1"/>
</dbReference>
<accession>A0AB38TG63</accession>
<keyword evidence="3" id="KW-0472">Membrane</keyword>
<feature type="transmembrane region" description="Helical" evidence="3">
    <location>
        <begin position="32"/>
        <end position="52"/>
    </location>
</feature>
<protein>
    <submittedName>
        <fullName evidence="4">Uncharacterized protein</fullName>
    </submittedName>
</protein>
<evidence type="ECO:0000256" key="3">
    <source>
        <dbReference type="SAM" id="Phobius"/>
    </source>
</evidence>
<dbReference type="AlphaFoldDB" id="A0AB38TG63"/>
<gene>
    <name evidence="4" type="ORF">LRP29_09330</name>
</gene>
<feature type="compositionally biased region" description="Basic and acidic residues" evidence="2">
    <location>
        <begin position="595"/>
        <end position="607"/>
    </location>
</feature>
<organism evidence="4 5">
    <name type="scientific">Mesorhizobium ciceri</name>
    <dbReference type="NCBI Taxonomy" id="39645"/>
    <lineage>
        <taxon>Bacteria</taxon>
        <taxon>Pseudomonadati</taxon>
        <taxon>Pseudomonadota</taxon>
        <taxon>Alphaproteobacteria</taxon>
        <taxon>Hyphomicrobiales</taxon>
        <taxon>Phyllobacteriaceae</taxon>
        <taxon>Mesorhizobium</taxon>
    </lineage>
</organism>
<reference evidence="4 5" key="1">
    <citation type="journal article" date="2022" name="Microbiol. Resour. Announc.">
        <title>Complete Genome Sequence of Mesorhizobium ciceri Strain R30, a Rhizobium Used as a Commercial Inoculant for Chickpea in Argentina.</title>
        <authorList>
            <person name="Foresto E."/>
            <person name="Revale S."/>
            <person name="Primo E."/>
            <person name="Nievas F."/>
            <person name="Carezzano E."/>
            <person name="Puente M."/>
            <person name="Alzari P."/>
            <person name="Mart M."/>
            <person name="Ben-Assaya M."/>
            <person name="Mornico D."/>
            <person name="Santoro M."/>
            <person name="Mart F."/>
            <person name="Giordano W."/>
            <person name="Bogino P."/>
        </authorList>
    </citation>
    <scope>NUCLEOTIDE SEQUENCE [LARGE SCALE GENOMIC DNA]</scope>
    <source>
        <strain evidence="4 5">R30</strain>
    </source>
</reference>
<evidence type="ECO:0000313" key="4">
    <source>
        <dbReference type="EMBL" id="UTU53573.1"/>
    </source>
</evidence>
<keyword evidence="1" id="KW-0175">Coiled coil</keyword>
<dbReference type="EMBL" id="CP088147">
    <property type="protein sequence ID" value="UTU53573.1"/>
    <property type="molecule type" value="Genomic_DNA"/>
</dbReference>
<feature type="region of interest" description="Disordered" evidence="2">
    <location>
        <begin position="593"/>
        <end position="631"/>
    </location>
</feature>
<proteinExistence type="predicted"/>
<feature type="coiled-coil region" evidence="1">
    <location>
        <begin position="446"/>
        <end position="529"/>
    </location>
</feature>
<evidence type="ECO:0000256" key="1">
    <source>
        <dbReference type="SAM" id="Coils"/>
    </source>
</evidence>